<sequence length="1045" mass="116395">MCLENAPGEGDILANHRSALVWARHQSVCGRALVSRRFDSGFWRCCPLSERVMAALDTAGFGSICRAGYLQVDHALVTALVERWRPETHTFHLRVGEATITLGDVAILWGLRVEGEPVTGGRYGRSAADWISVCERLLGFQPELHHIQGNRLEKAPLEDFVARALPNDADDAMIQQRARGLILLLIGGLLFSDKSGHLLPLRYLPLLEDLHSSGRLSWGSAVLAYLYRCLCTAAHGVQKEICGPMVLLQLWAWEHIPIFRPDVVEARDELPALAPYSARWDVKRRLTRSVSHVLVTLREQLDSMRDEHFVWYPYRADLMRSLPAHSLEGQDIWRSRMALICWEIVEFYYPNRVMRQFRMVQAIPDRPNAHLDLHAIGMRGSDKDWSEEHKEHLQSWRDCRRSIQAGTEGDYVVPGYMDWFRLRTRWVIGNRRQALVPNGNQGSRSSSTVMVETVQRVMDMAGSAIPQADSASAQVFAEIRDMCARVISTSVEVVDNMASPVTAVTSTTFPPAPTCVPRDPIKGRGEPGRRRGGKRRRFVSVPEPNLDMHSGEVGVQVHFRDCQGSELVHLGGEHLGVHAEPMDFQPLTKQAAIRKMGDEALELVTVDRVVDFVDTGATKSVPQAEEMVDDNGDVVQAHLRDGGVEPVLEEKLMTPECLMFDTSCLSTEVDDTSKDPVLSLDYPIPSHCTAVVVDAPEVEPLQTIAEIDAAQIELQSQGPKDVTQEDRKQSLKTPDHLMFDTSCLSMEVDDTSKTMDPTLAWDSPLPSDCTAVVVDAPEVKPLQTIAEIDASHIELQPQGPEDVTQEDRKQSLKTPEHLMLDTPCLSREVGFATKTINPALASDSPLPSHCTADVVDAPEVKPPQTIAEINASQTELQSQGPEDVNQGDKKQSLENLPRRPFSGFVCRRRQRVVQKQGKTRKIHQNYHSKFLVKKQHYGYSSLDLPEADTKGRNGLFICFLDAIDYRTSNCTISPKASQRIDMNLGLVMILPDDYKAMIVRGFRGDSNSHKISLSTGTSSTVANCLCLLCLLGLTGATAVSRYYIL</sequence>
<keyword evidence="2" id="KW-1185">Reference proteome</keyword>
<dbReference type="EMBL" id="CM044707">
    <property type="protein sequence ID" value="KAI5654223.1"/>
    <property type="molecule type" value="Genomic_DNA"/>
</dbReference>
<gene>
    <name evidence="1" type="ORF">M9H77_31410</name>
</gene>
<name>A0ACC0A008_CATRO</name>
<comment type="caution">
    <text evidence="1">The sequence shown here is derived from an EMBL/GenBank/DDBJ whole genome shotgun (WGS) entry which is preliminary data.</text>
</comment>
<evidence type="ECO:0000313" key="2">
    <source>
        <dbReference type="Proteomes" id="UP001060085"/>
    </source>
</evidence>
<dbReference type="Proteomes" id="UP001060085">
    <property type="component" value="Linkage Group LG07"/>
</dbReference>
<accession>A0ACC0A008</accession>
<reference evidence="2" key="1">
    <citation type="journal article" date="2023" name="Nat. Plants">
        <title>Single-cell RNA sequencing provides a high-resolution roadmap for understanding the multicellular compartmentation of specialized metabolism.</title>
        <authorList>
            <person name="Sun S."/>
            <person name="Shen X."/>
            <person name="Li Y."/>
            <person name="Li Y."/>
            <person name="Wang S."/>
            <person name="Li R."/>
            <person name="Zhang H."/>
            <person name="Shen G."/>
            <person name="Guo B."/>
            <person name="Wei J."/>
            <person name="Xu J."/>
            <person name="St-Pierre B."/>
            <person name="Chen S."/>
            <person name="Sun C."/>
        </authorList>
    </citation>
    <scope>NUCLEOTIDE SEQUENCE [LARGE SCALE GENOMIC DNA]</scope>
</reference>
<organism evidence="1 2">
    <name type="scientific">Catharanthus roseus</name>
    <name type="common">Madagascar periwinkle</name>
    <name type="synonym">Vinca rosea</name>
    <dbReference type="NCBI Taxonomy" id="4058"/>
    <lineage>
        <taxon>Eukaryota</taxon>
        <taxon>Viridiplantae</taxon>
        <taxon>Streptophyta</taxon>
        <taxon>Embryophyta</taxon>
        <taxon>Tracheophyta</taxon>
        <taxon>Spermatophyta</taxon>
        <taxon>Magnoliopsida</taxon>
        <taxon>eudicotyledons</taxon>
        <taxon>Gunneridae</taxon>
        <taxon>Pentapetalae</taxon>
        <taxon>asterids</taxon>
        <taxon>lamiids</taxon>
        <taxon>Gentianales</taxon>
        <taxon>Apocynaceae</taxon>
        <taxon>Rauvolfioideae</taxon>
        <taxon>Vinceae</taxon>
        <taxon>Catharanthinae</taxon>
        <taxon>Catharanthus</taxon>
    </lineage>
</organism>
<proteinExistence type="predicted"/>
<evidence type="ECO:0000313" key="1">
    <source>
        <dbReference type="EMBL" id="KAI5654223.1"/>
    </source>
</evidence>
<protein>
    <submittedName>
        <fullName evidence="1">Uncharacterized protein</fullName>
    </submittedName>
</protein>